<evidence type="ECO:0000313" key="3">
    <source>
        <dbReference type="Proteomes" id="UP001217476"/>
    </source>
</evidence>
<feature type="transmembrane region" description="Helical" evidence="1">
    <location>
        <begin position="107"/>
        <end position="125"/>
    </location>
</feature>
<accession>A0AAJ5VVI9</accession>
<keyword evidence="1" id="KW-1133">Transmembrane helix</keyword>
<evidence type="ECO:0000313" key="2">
    <source>
        <dbReference type="EMBL" id="WEK05683.1"/>
    </source>
</evidence>
<dbReference type="AlphaFoldDB" id="A0AAJ5VVI9"/>
<feature type="transmembrane region" description="Helical" evidence="1">
    <location>
        <begin position="368"/>
        <end position="387"/>
    </location>
</feature>
<feature type="transmembrane region" description="Helical" evidence="1">
    <location>
        <begin position="28"/>
        <end position="49"/>
    </location>
</feature>
<organism evidence="2 3">
    <name type="scientific">Candidatus Devosia phytovorans</name>
    <dbReference type="NCBI Taxonomy" id="3121372"/>
    <lineage>
        <taxon>Bacteria</taxon>
        <taxon>Pseudomonadati</taxon>
        <taxon>Pseudomonadota</taxon>
        <taxon>Alphaproteobacteria</taxon>
        <taxon>Hyphomicrobiales</taxon>
        <taxon>Devosiaceae</taxon>
        <taxon>Devosia</taxon>
    </lineage>
</organism>
<dbReference type="EMBL" id="CP119312">
    <property type="protein sequence ID" value="WEK05683.1"/>
    <property type="molecule type" value="Genomic_DNA"/>
</dbReference>
<feature type="transmembrane region" description="Helical" evidence="1">
    <location>
        <begin position="70"/>
        <end position="87"/>
    </location>
</feature>
<evidence type="ECO:0000256" key="1">
    <source>
        <dbReference type="SAM" id="Phobius"/>
    </source>
</evidence>
<protein>
    <recommendedName>
        <fullName evidence="4">Oligosaccharide repeat unit polymerase</fullName>
    </recommendedName>
</protein>
<feature type="transmembrane region" description="Helical" evidence="1">
    <location>
        <begin position="162"/>
        <end position="178"/>
    </location>
</feature>
<feature type="transmembrane region" description="Helical" evidence="1">
    <location>
        <begin position="190"/>
        <end position="219"/>
    </location>
</feature>
<dbReference type="Proteomes" id="UP001217476">
    <property type="component" value="Chromosome"/>
</dbReference>
<feature type="transmembrane region" description="Helical" evidence="1">
    <location>
        <begin position="337"/>
        <end position="356"/>
    </location>
</feature>
<sequence>MIGLLVGVELVLLLEAKRRVCSLSAFDLIGGYIMACQLAYYSAQFVPVVDIAAPGQLRSHLYVNDEGLQLYFWIFLCCYGATLGLRVTERADVQALGGEAIAGVERWLGLVLLVCGLLALVNVLSTDSAALWYNRSYLLLSSTRGLAIANGLTAMVQELSQILGVVAAFSFAVALWTGRRGLAFGFFLILSWYVLLGLANAGRAAAVYVFVVAAVAAVMPRRGRWLVVGGVGLVALLCLLMALGGRMTREFGVSVIPDNFVSAVLAGPNRLLFVIGNLTQGVFVTNDGFVLRPQHPELYKQLSFSPFPSAVDGFEGIRRIQEIRLHSYVPMSAITEVVAFGGAYTVVASLILMLGIRLSIMVAGRGHVLLSVLAGAWLFLVFVQAGAYPLRNVFRQELIGVALLVVALWLRPATAVREVRAP</sequence>
<gene>
    <name evidence="2" type="ORF">P0Y65_05360</name>
</gene>
<reference evidence="2" key="1">
    <citation type="submission" date="2023-03" db="EMBL/GenBank/DDBJ databases">
        <title>Andean soil-derived lignocellulolytic bacterial consortium as a source of novel taxa and putative plastic-active enzymes.</title>
        <authorList>
            <person name="Diaz-Garcia L."/>
            <person name="Chuvochina M."/>
            <person name="Feuerriegel G."/>
            <person name="Bunk B."/>
            <person name="Sproer C."/>
            <person name="Streit W.R."/>
            <person name="Rodriguez L.M."/>
            <person name="Overmann J."/>
            <person name="Jimenez D.J."/>
        </authorList>
    </citation>
    <scope>NUCLEOTIDE SEQUENCE</scope>
    <source>
        <strain evidence="2">MAG 4196</strain>
    </source>
</reference>
<feature type="transmembrane region" description="Helical" evidence="1">
    <location>
        <begin position="393"/>
        <end position="410"/>
    </location>
</feature>
<keyword evidence="1" id="KW-0812">Transmembrane</keyword>
<keyword evidence="1" id="KW-0472">Membrane</keyword>
<name>A0AAJ5VVI9_9HYPH</name>
<proteinExistence type="predicted"/>
<feature type="transmembrane region" description="Helical" evidence="1">
    <location>
        <begin position="225"/>
        <end position="243"/>
    </location>
</feature>
<evidence type="ECO:0008006" key="4">
    <source>
        <dbReference type="Google" id="ProtNLM"/>
    </source>
</evidence>